<name>A0A5N0EEP4_9NOCA</name>
<gene>
    <name evidence="4" type="ORF">F3087_12415</name>
</gene>
<dbReference type="InterPro" id="IPR050109">
    <property type="entry name" value="HTH-type_TetR-like_transc_reg"/>
</dbReference>
<dbReference type="Proteomes" id="UP000323876">
    <property type="component" value="Unassembled WGS sequence"/>
</dbReference>
<evidence type="ECO:0000313" key="5">
    <source>
        <dbReference type="Proteomes" id="UP000323876"/>
    </source>
</evidence>
<protein>
    <submittedName>
        <fullName evidence="4">TetR/AcrR family transcriptional regulator</fullName>
    </submittedName>
</protein>
<dbReference type="PANTHER" id="PTHR30055:SF153">
    <property type="entry name" value="HTH-TYPE TRANSCRIPTIONAL REPRESSOR RV3405C"/>
    <property type="match status" value="1"/>
</dbReference>
<dbReference type="OrthoDB" id="6077212at2"/>
<evidence type="ECO:0000313" key="4">
    <source>
        <dbReference type="EMBL" id="KAA8887897.1"/>
    </source>
</evidence>
<dbReference type="GO" id="GO:0003700">
    <property type="term" value="F:DNA-binding transcription factor activity"/>
    <property type="evidence" value="ECO:0007669"/>
    <property type="project" value="TreeGrafter"/>
</dbReference>
<dbReference type="EMBL" id="VXLC01000004">
    <property type="protein sequence ID" value="KAA8887897.1"/>
    <property type="molecule type" value="Genomic_DNA"/>
</dbReference>
<dbReference type="Pfam" id="PF00440">
    <property type="entry name" value="TetR_N"/>
    <property type="match status" value="1"/>
</dbReference>
<dbReference type="GO" id="GO:0000976">
    <property type="term" value="F:transcription cis-regulatory region binding"/>
    <property type="evidence" value="ECO:0007669"/>
    <property type="project" value="TreeGrafter"/>
</dbReference>
<accession>A0A5N0EEP4</accession>
<dbReference type="Gene3D" id="1.10.357.10">
    <property type="entry name" value="Tetracycline Repressor, domain 2"/>
    <property type="match status" value="1"/>
</dbReference>
<dbReference type="InterPro" id="IPR009057">
    <property type="entry name" value="Homeodomain-like_sf"/>
</dbReference>
<organism evidence="4 5">
    <name type="scientific">Nocardia colli</name>
    <dbReference type="NCBI Taxonomy" id="2545717"/>
    <lineage>
        <taxon>Bacteria</taxon>
        <taxon>Bacillati</taxon>
        <taxon>Actinomycetota</taxon>
        <taxon>Actinomycetes</taxon>
        <taxon>Mycobacteriales</taxon>
        <taxon>Nocardiaceae</taxon>
        <taxon>Nocardia</taxon>
    </lineage>
</organism>
<dbReference type="InterPro" id="IPR001647">
    <property type="entry name" value="HTH_TetR"/>
</dbReference>
<dbReference type="PANTHER" id="PTHR30055">
    <property type="entry name" value="HTH-TYPE TRANSCRIPTIONAL REGULATOR RUTR"/>
    <property type="match status" value="1"/>
</dbReference>
<keyword evidence="1 2" id="KW-0238">DNA-binding</keyword>
<evidence type="ECO:0000256" key="1">
    <source>
        <dbReference type="ARBA" id="ARBA00023125"/>
    </source>
</evidence>
<dbReference type="PROSITE" id="PS50977">
    <property type="entry name" value="HTH_TETR_2"/>
    <property type="match status" value="1"/>
</dbReference>
<feature type="DNA-binding region" description="H-T-H motif" evidence="2">
    <location>
        <begin position="49"/>
        <end position="68"/>
    </location>
</feature>
<proteinExistence type="predicted"/>
<evidence type="ECO:0000256" key="2">
    <source>
        <dbReference type="PROSITE-ProRule" id="PRU00335"/>
    </source>
</evidence>
<sequence>MSTDVQMFLTAAAAGVVAGSGADQGADGSRGRVLDAAVTEAAQGLHGLTMDRVSRRAGVNRATIYRHFGDRDGLLEALAAREGWRIASAITEAAGSIADPYDRFIESCSLAIHLIQNHPIVQRTARMEPQALIEAGLAGDAGMLRIGSQFIAAGIVEAQAQGAARHVDPELAGETVARLLASFVLLPGGAIDLENEPAVRRYIEGTLAPMVLGPRP</sequence>
<keyword evidence="5" id="KW-1185">Reference proteome</keyword>
<evidence type="ECO:0000259" key="3">
    <source>
        <dbReference type="PROSITE" id="PS50977"/>
    </source>
</evidence>
<dbReference type="SUPFAM" id="SSF46689">
    <property type="entry name" value="Homeodomain-like"/>
    <property type="match status" value="1"/>
</dbReference>
<comment type="caution">
    <text evidence="4">The sequence shown here is derived from an EMBL/GenBank/DDBJ whole genome shotgun (WGS) entry which is preliminary data.</text>
</comment>
<feature type="domain" description="HTH tetR-type" evidence="3">
    <location>
        <begin position="27"/>
        <end position="86"/>
    </location>
</feature>
<reference evidence="4 5" key="1">
    <citation type="submission" date="2019-09" db="EMBL/GenBank/DDBJ databases">
        <authorList>
            <person name="Wang X."/>
        </authorList>
    </citation>
    <scope>NUCLEOTIDE SEQUENCE [LARGE SCALE GENOMIC DNA]</scope>
    <source>
        <strain evidence="4 5">CICC 11023</strain>
    </source>
</reference>
<dbReference type="AlphaFoldDB" id="A0A5N0EEP4"/>
<dbReference type="RefSeq" id="WP_150402071.1">
    <property type="nucleotide sequence ID" value="NZ_VXLC01000004.1"/>
</dbReference>